<protein>
    <recommendedName>
        <fullName evidence="2">NlpE C-terminal OB domain-containing protein</fullName>
    </recommendedName>
</protein>
<gene>
    <name evidence="3" type="ORF">AVDCRST_MAG68-4146</name>
</gene>
<dbReference type="AlphaFoldDB" id="A0A6J4MGY9"/>
<keyword evidence="1" id="KW-0732">Signal</keyword>
<feature type="signal peptide" evidence="1">
    <location>
        <begin position="1"/>
        <end position="21"/>
    </location>
</feature>
<evidence type="ECO:0000259" key="2">
    <source>
        <dbReference type="Pfam" id="PF17185"/>
    </source>
</evidence>
<feature type="chain" id="PRO_5027100235" description="NlpE C-terminal OB domain-containing protein" evidence="1">
    <location>
        <begin position="22"/>
        <end position="114"/>
    </location>
</feature>
<reference evidence="3" key="1">
    <citation type="submission" date="2020-02" db="EMBL/GenBank/DDBJ databases">
        <authorList>
            <person name="Meier V. D."/>
        </authorList>
    </citation>
    <scope>NUCLEOTIDE SEQUENCE</scope>
    <source>
        <strain evidence="3">AVDCRST_MAG68</strain>
    </source>
</reference>
<dbReference type="Pfam" id="PF17185">
    <property type="entry name" value="NlpE_C"/>
    <property type="match status" value="1"/>
</dbReference>
<proteinExistence type="predicted"/>
<dbReference type="InterPro" id="IPR038139">
    <property type="entry name" value="NlpE_C_sf"/>
</dbReference>
<name>A0A6J4MGY9_9BACT</name>
<sequence>MRILTATILIPILAACASARGAMYEPRTLTGIYRHGWEVQSFRPCGSLEKWWVGDAADLRPRAERAGVEPDGPLLVEVRASLSDRGRFGHMGAYSRQIGVQEVVRVEQASGDRC</sequence>
<dbReference type="EMBL" id="CADCTW010000192">
    <property type="protein sequence ID" value="CAA9358132.1"/>
    <property type="molecule type" value="Genomic_DNA"/>
</dbReference>
<dbReference type="PROSITE" id="PS51257">
    <property type="entry name" value="PROKAR_LIPOPROTEIN"/>
    <property type="match status" value="1"/>
</dbReference>
<evidence type="ECO:0000313" key="3">
    <source>
        <dbReference type="EMBL" id="CAA9358132.1"/>
    </source>
</evidence>
<dbReference type="InterPro" id="IPR033450">
    <property type="entry name" value="NlpE_C"/>
</dbReference>
<organism evidence="3">
    <name type="scientific">uncultured Gemmatimonadota bacterium</name>
    <dbReference type="NCBI Taxonomy" id="203437"/>
    <lineage>
        <taxon>Bacteria</taxon>
        <taxon>Pseudomonadati</taxon>
        <taxon>Gemmatimonadota</taxon>
        <taxon>environmental samples</taxon>
    </lineage>
</organism>
<evidence type="ECO:0000256" key="1">
    <source>
        <dbReference type="SAM" id="SignalP"/>
    </source>
</evidence>
<accession>A0A6J4MGY9</accession>
<dbReference type="Gene3D" id="2.40.50.540">
    <property type="match status" value="1"/>
</dbReference>
<feature type="domain" description="NlpE C-terminal OB" evidence="2">
    <location>
        <begin position="25"/>
        <end position="85"/>
    </location>
</feature>